<evidence type="ECO:0000256" key="1">
    <source>
        <dbReference type="ARBA" id="ARBA00006068"/>
    </source>
</evidence>
<dbReference type="PANTHER" id="PTHR33392">
    <property type="entry name" value="POLYISOPRENYL-TEICHOIC ACID--PEPTIDOGLYCAN TEICHOIC ACID TRANSFERASE TAGU"/>
    <property type="match status" value="1"/>
</dbReference>
<keyword evidence="2" id="KW-0472">Membrane</keyword>
<keyword evidence="5" id="KW-1185">Reference proteome</keyword>
<dbReference type="NCBIfam" id="TIGR00350">
    <property type="entry name" value="lytR_cpsA_psr"/>
    <property type="match status" value="1"/>
</dbReference>
<gene>
    <name evidence="4" type="ORF">AB1471_11055</name>
</gene>
<protein>
    <submittedName>
        <fullName evidence="4">LCP family protein</fullName>
    </submittedName>
</protein>
<evidence type="ECO:0000256" key="2">
    <source>
        <dbReference type="SAM" id="Phobius"/>
    </source>
</evidence>
<accession>A0ABV3Q5D3</accession>
<dbReference type="PANTHER" id="PTHR33392:SF6">
    <property type="entry name" value="POLYISOPRENYL-TEICHOIC ACID--PEPTIDOGLYCAN TEICHOIC ACID TRANSFERASE TAGU"/>
    <property type="match status" value="1"/>
</dbReference>
<comment type="caution">
    <text evidence="4">The sequence shown here is derived from an EMBL/GenBank/DDBJ whole genome shotgun (WGS) entry which is preliminary data.</text>
</comment>
<evidence type="ECO:0000313" key="4">
    <source>
        <dbReference type="EMBL" id="MEW9502333.1"/>
    </source>
</evidence>
<evidence type="ECO:0000313" key="5">
    <source>
        <dbReference type="Proteomes" id="UP001556040"/>
    </source>
</evidence>
<feature type="domain" description="Cell envelope-related transcriptional attenuator" evidence="3">
    <location>
        <begin position="77"/>
        <end position="225"/>
    </location>
</feature>
<keyword evidence="2" id="KW-0812">Transmembrane</keyword>
<keyword evidence="2" id="KW-1133">Transmembrane helix</keyword>
<proteinExistence type="inferred from homology"/>
<sequence length="237" mass="26794">MKKKIYWTLCIFSGLAIVMIGMSVHSIYNSVKGTADDIYAPLPTRDEEAIITTNEKLENKEPITILLMGNDDDLRGRTDSIILATINPEDESVKMFSIPRDARTEIVGHDSVDKINAAYSFGGAQMAIDTVEQFLNIDIDFYINLQMEGFVDLVNAVDGVDVYNDFEWTDTQGLYEKGFHYQEGELHLDGDQALGYVRMRKLDPRGDYGRADRQRQVLTEIINKTGSLSSFNDIKIF</sequence>
<dbReference type="Pfam" id="PF03816">
    <property type="entry name" value="LytR_cpsA_psr"/>
    <property type="match status" value="1"/>
</dbReference>
<dbReference type="Gene3D" id="3.40.630.190">
    <property type="entry name" value="LCP protein"/>
    <property type="match status" value="1"/>
</dbReference>
<dbReference type="InterPro" id="IPR050922">
    <property type="entry name" value="LytR/CpsA/Psr_CW_biosynth"/>
</dbReference>
<reference evidence="4 5" key="1">
    <citation type="journal article" date="1979" name="Int. J. Syst. Evol. Microbiol.">
        <title>Bacillus globisporus subsp. marinus subsp. nov.</title>
        <authorList>
            <person name="Liu H."/>
        </authorList>
    </citation>
    <scope>NUCLEOTIDE SEQUENCE [LARGE SCALE GENOMIC DNA]</scope>
    <source>
        <strain evidence="4 5">DSM 1297</strain>
    </source>
</reference>
<dbReference type="InterPro" id="IPR004474">
    <property type="entry name" value="LytR_CpsA_psr"/>
</dbReference>
<dbReference type="Proteomes" id="UP001556040">
    <property type="component" value="Unassembled WGS sequence"/>
</dbReference>
<name>A0ABV3Q5D3_9BACL</name>
<feature type="transmembrane region" description="Helical" evidence="2">
    <location>
        <begin position="7"/>
        <end position="28"/>
    </location>
</feature>
<dbReference type="RefSeq" id="WP_367779826.1">
    <property type="nucleotide sequence ID" value="NZ_JBFMIA010000009.1"/>
</dbReference>
<organism evidence="4 5">
    <name type="scientific">Jeotgalibacillus marinus</name>
    <dbReference type="NCBI Taxonomy" id="86667"/>
    <lineage>
        <taxon>Bacteria</taxon>
        <taxon>Bacillati</taxon>
        <taxon>Bacillota</taxon>
        <taxon>Bacilli</taxon>
        <taxon>Bacillales</taxon>
        <taxon>Caryophanaceae</taxon>
        <taxon>Jeotgalibacillus</taxon>
    </lineage>
</organism>
<dbReference type="EMBL" id="JBFMIA010000009">
    <property type="protein sequence ID" value="MEW9502333.1"/>
    <property type="molecule type" value="Genomic_DNA"/>
</dbReference>
<evidence type="ECO:0000259" key="3">
    <source>
        <dbReference type="Pfam" id="PF03816"/>
    </source>
</evidence>
<comment type="similarity">
    <text evidence="1">Belongs to the LytR/CpsA/Psr (LCP) family.</text>
</comment>